<dbReference type="Proteomes" id="UP001549307">
    <property type="component" value="Unassembled WGS sequence"/>
</dbReference>
<reference evidence="1 2" key="1">
    <citation type="submission" date="2024-06" db="EMBL/GenBank/DDBJ databases">
        <title>Sorghum-associated microbial communities from plants grown in Nebraska, USA.</title>
        <authorList>
            <person name="Schachtman D."/>
        </authorList>
    </citation>
    <scope>NUCLEOTIDE SEQUENCE [LARGE SCALE GENOMIC DNA]</scope>
    <source>
        <strain evidence="1 2">3552</strain>
    </source>
</reference>
<accession>A0ABV2PAX7</accession>
<gene>
    <name evidence="1" type="ORF">ABIE37_003732</name>
</gene>
<dbReference type="EMBL" id="JBEPSN010000011">
    <property type="protein sequence ID" value="MET4541929.1"/>
    <property type="molecule type" value="Genomic_DNA"/>
</dbReference>
<proteinExistence type="predicted"/>
<dbReference type="GeneID" id="92754657"/>
<sequence>MPVWLLVLCFFGLAYLGSGWVPLFWFCGGAGMLAGKLVTKAATNPVVRLAVENGVEGAISGAGGYLTGSGPHAPSGLLGSSSIF</sequence>
<organism evidence="1 2">
    <name type="scientific">Arthrobacter bambusae</name>
    <dbReference type="NCBI Taxonomy" id="1338426"/>
    <lineage>
        <taxon>Bacteria</taxon>
        <taxon>Bacillati</taxon>
        <taxon>Actinomycetota</taxon>
        <taxon>Actinomycetes</taxon>
        <taxon>Micrococcales</taxon>
        <taxon>Micrococcaceae</taxon>
        <taxon>Arthrobacter</taxon>
    </lineage>
</organism>
<evidence type="ECO:0000313" key="1">
    <source>
        <dbReference type="EMBL" id="MET4541929.1"/>
    </source>
</evidence>
<dbReference type="RefSeq" id="WP_354232130.1">
    <property type="nucleotide sequence ID" value="NZ_JBEPSN010000011.1"/>
</dbReference>
<comment type="caution">
    <text evidence="1">The sequence shown here is derived from an EMBL/GenBank/DDBJ whole genome shotgun (WGS) entry which is preliminary data.</text>
</comment>
<keyword evidence="2" id="KW-1185">Reference proteome</keyword>
<protein>
    <submittedName>
        <fullName evidence="1">Uncharacterized protein</fullName>
    </submittedName>
</protein>
<name>A0ABV2PAX7_9MICC</name>
<evidence type="ECO:0000313" key="2">
    <source>
        <dbReference type="Proteomes" id="UP001549307"/>
    </source>
</evidence>